<organism evidence="2 3">
    <name type="scientific">Kibdelosporangium aridum</name>
    <dbReference type="NCBI Taxonomy" id="2030"/>
    <lineage>
        <taxon>Bacteria</taxon>
        <taxon>Bacillati</taxon>
        <taxon>Actinomycetota</taxon>
        <taxon>Actinomycetes</taxon>
        <taxon>Pseudonocardiales</taxon>
        <taxon>Pseudonocardiaceae</taxon>
        <taxon>Kibdelosporangium</taxon>
    </lineage>
</organism>
<feature type="compositionally biased region" description="Basic residues" evidence="1">
    <location>
        <begin position="7"/>
        <end position="16"/>
    </location>
</feature>
<dbReference type="Proteomes" id="UP000192674">
    <property type="component" value="Unassembled WGS sequence"/>
</dbReference>
<evidence type="ECO:0000256" key="1">
    <source>
        <dbReference type="SAM" id="MobiDB-lite"/>
    </source>
</evidence>
<evidence type="ECO:0000313" key="2">
    <source>
        <dbReference type="EMBL" id="SMD24670.1"/>
    </source>
</evidence>
<keyword evidence="3" id="KW-1185">Reference proteome</keyword>
<gene>
    <name evidence="2" type="ORF">SAMN05661093_08710</name>
</gene>
<feature type="region of interest" description="Disordered" evidence="1">
    <location>
        <begin position="1"/>
        <end position="50"/>
    </location>
</feature>
<feature type="compositionally biased region" description="Low complexity" evidence="1">
    <location>
        <begin position="31"/>
        <end position="50"/>
    </location>
</feature>
<sequence>MPSHSRSGIRTRRHVSHSTPIARPDRHPTDATNSTTSSHSKSAQSGAPSRVLHKTLTTTKHHSSTSITQKRYQDQRPCYTCTTPNTADGRHLPWPRRQRHPCPPIDHRCDRCATTRKALPRTHPARPHVERFTDELRQYGSILFVLRGGMPAKARRDALSQLRPSTDGPLYWSWPPSLSSAKDSIVRPGHALLRRPNHLQRAPRAIHRTNPPPLSRKDHRRLPRH</sequence>
<evidence type="ECO:0000313" key="3">
    <source>
        <dbReference type="Proteomes" id="UP000192674"/>
    </source>
</evidence>
<dbReference type="AlphaFoldDB" id="A0A1W2FRX6"/>
<name>A0A1W2FRX6_KIBAR</name>
<reference evidence="2 3" key="1">
    <citation type="submission" date="2017-04" db="EMBL/GenBank/DDBJ databases">
        <authorList>
            <person name="Afonso C.L."/>
            <person name="Miller P.J."/>
            <person name="Scott M.A."/>
            <person name="Spackman E."/>
            <person name="Goraichik I."/>
            <person name="Dimitrov K.M."/>
            <person name="Suarez D.L."/>
            <person name="Swayne D.E."/>
        </authorList>
    </citation>
    <scope>NUCLEOTIDE SEQUENCE [LARGE SCALE GENOMIC DNA]</scope>
    <source>
        <strain evidence="2 3">DSM 43828</strain>
    </source>
</reference>
<feature type="region of interest" description="Disordered" evidence="1">
    <location>
        <begin position="194"/>
        <end position="225"/>
    </location>
</feature>
<protein>
    <submittedName>
        <fullName evidence="2">Uncharacterized protein</fullName>
    </submittedName>
</protein>
<dbReference type="EMBL" id="FWXV01000010">
    <property type="protein sequence ID" value="SMD24670.1"/>
    <property type="molecule type" value="Genomic_DNA"/>
</dbReference>
<proteinExistence type="predicted"/>
<accession>A0A1W2FRX6</accession>